<feature type="active site" description="Charge relay system" evidence="5">
    <location>
        <position position="114"/>
    </location>
</feature>
<protein>
    <submittedName>
        <fullName evidence="9">Subtilisin amylosacchariticus</fullName>
        <ecNumber evidence="9">3.4.21.62</ecNumber>
    </submittedName>
</protein>
<evidence type="ECO:0000313" key="10">
    <source>
        <dbReference type="Proteomes" id="UP000317648"/>
    </source>
</evidence>
<sequence length="1604" mass="169121">MPRPRSFTFEKLEEKLALTAQALTSISDEAAQLVLEQHVTATLAEAHDETGVSYVHETYGFTGQGQTVAVIDSGIAWDHYALGGGYGEDFRVVGGFDFAEGDNDPFDDGPIGFHGTHVSGIIGSSDKIHTGVAPGVDLAGLRVFDDLGNGNLKWVEEALQWVHENRHTFASEITTVNLSLGVDWNSDNTPSWATLEEEFALLEKDGIFISVSAGNAFAKYGVAGVSYPAASQYVTPVASVGPDGELSDFSQRNDRVIAAPGEKISSTVPASLFGLLGPSQNFAQASGTSMAAPYVAGASTLVREAMEFAGYGVINQDVIYDHIRETADLVYDSATNAYYHRLNLGRAIDQLLPDDYGSSTVDAYAWKGMTDGASLKGSIERLADKDYFTFTATQTGTAAFALDDGGHASWIAAGGTIAGDLLTLDVKAGSSYVIGVQGDGSGLSHYVVDVTVEAAAAPMVDWGMVAAATFENEEVAGEKWFTAAAAHNGVLTVEATFAQARGDVSLRIYDAEGNLLQAATDASGYQRVDVQATAGGTYQVQVVGTNTDVDFRTTNLVQRSGSVLTIHGTSGNEVVTVSAAGKVAVHGVSYQYASGSLSQIRVDGAGGQDKITLTGTSGSDTAELRLGNTVLSGAGYSINATRFETVVVNGAGGDDTARLYDTSGADVFTAAPGSVKMQGPGYLHQAVGFEKAMAYADAGGIDAARFYDSTGNDRFVARANLRDAFLTTATSYNYASGFESNAAFAAKGGNDTAEFFAPANDFQWSSNTSQSRLGASVGTYQASAFDSSNLVTTSKTTAVLDAVTFGGDASPAKVGAGTLWGDDYIAVDSSQSYQLSGWAQSGDGNGGAIDSTARQYLGFASYDADGNLIEPLNVVKNHGATDTSLARDLKPGDRYIYLNDATGWSNGGADHTRSLAWYGYTNKQGETYDDFTYTRNVLSDAWDAGDVNLKLNRIELKTAWTGPALSAGDAIRNAARSATYNYAALSSGQVGQEWTQYSATVQGEGLAANQFRPGTEYIKVIAVTNYGETGPAANQINWSEVAWSNSQEQEFHGGQQIDLRASSEKGDIAYSWTQTSGPVVALANPYTSQASFTTPRFPIGYELEFEVSIAGSRARTETVSITVDPPTSPGGGGVTAALDAVTFRGDSNPSVVGRGTLWGDDYIAIDSSQSYQLSGWAQSGDGNGGGIDSTARQYLGFASYDVDGNLIHPLNVLKYKGAADTSLASDLKPGDRYIYLNDASGWSNGGADHTRSLAWYGYTNGQGETYDDFTYTRNVLVNAWDAGDVNLKLNRIELKSAWAGPALSAGDAIRNAASSATYNYAALSGDQVGSEWTQYSASIQGEGLAANQFRPGTEYIRVIALTNYYEAGPASNQINWSEVAWSNATPQTFYAGEPVDLQAADDGPGLSYRWTQVSGPTVALDGTNTDKLSFTAPNLTAPVDLQFQVDIKGGIAPVNETVFIRVLPQPAPSALIAALAETDFDPIPNLAPSESPWEEAAVQFWTHWENQSQLDNGYTPSAASPVGPAIGSKLSDDTPSKQFVQASTPQTADDLLAATPFYSVASDDGPLAAASSETDPVTSAPLADRAPREKEEQETENQAHDADA</sequence>
<dbReference type="InterPro" id="IPR022398">
    <property type="entry name" value="Peptidase_S8_His-AS"/>
</dbReference>
<feature type="region of interest" description="Disordered" evidence="7">
    <location>
        <begin position="1509"/>
        <end position="1542"/>
    </location>
</feature>
<name>A0A518E4N4_9BACT</name>
<dbReference type="SUPFAM" id="SSF52743">
    <property type="entry name" value="Subtilisin-like"/>
    <property type="match status" value="1"/>
</dbReference>
<keyword evidence="4 5" id="KW-0720">Serine protease</keyword>
<dbReference type="EMBL" id="CP036433">
    <property type="protein sequence ID" value="QDU99047.1"/>
    <property type="molecule type" value="Genomic_DNA"/>
</dbReference>
<dbReference type="InterPro" id="IPR013783">
    <property type="entry name" value="Ig-like_fold"/>
</dbReference>
<dbReference type="InterPro" id="IPR050131">
    <property type="entry name" value="Peptidase_S8_subtilisin-like"/>
</dbReference>
<dbReference type="PROSITE" id="PS51892">
    <property type="entry name" value="SUBTILASE"/>
    <property type="match status" value="1"/>
</dbReference>
<feature type="domain" description="Peptidase S8/S53" evidence="8">
    <location>
        <begin position="63"/>
        <end position="327"/>
    </location>
</feature>
<dbReference type="PROSITE" id="PS00138">
    <property type="entry name" value="SUBTILASE_SER"/>
    <property type="match status" value="1"/>
</dbReference>
<dbReference type="GO" id="GO:0006508">
    <property type="term" value="P:proteolysis"/>
    <property type="evidence" value="ECO:0007669"/>
    <property type="project" value="UniProtKB-KW"/>
</dbReference>
<keyword evidence="2 5" id="KW-0645">Protease</keyword>
<dbReference type="PROSITE" id="PS00136">
    <property type="entry name" value="SUBTILASE_ASP"/>
    <property type="match status" value="1"/>
</dbReference>
<dbReference type="Pfam" id="PF00082">
    <property type="entry name" value="Peptidase_S8"/>
    <property type="match status" value="1"/>
</dbReference>
<evidence type="ECO:0000256" key="1">
    <source>
        <dbReference type="ARBA" id="ARBA00011073"/>
    </source>
</evidence>
<feature type="region of interest" description="Disordered" evidence="7">
    <location>
        <begin position="1562"/>
        <end position="1604"/>
    </location>
</feature>
<keyword evidence="3 5" id="KW-0378">Hydrolase</keyword>
<evidence type="ECO:0000256" key="3">
    <source>
        <dbReference type="ARBA" id="ARBA00022801"/>
    </source>
</evidence>
<evidence type="ECO:0000256" key="5">
    <source>
        <dbReference type="PROSITE-ProRule" id="PRU01240"/>
    </source>
</evidence>
<dbReference type="KEGG" id="lcre:Pla8534_69580"/>
<dbReference type="PANTHER" id="PTHR43806">
    <property type="entry name" value="PEPTIDASE S8"/>
    <property type="match status" value="1"/>
</dbReference>
<feature type="compositionally biased region" description="Basic and acidic residues" evidence="7">
    <location>
        <begin position="1585"/>
        <end position="1604"/>
    </location>
</feature>
<dbReference type="InterPro" id="IPR000209">
    <property type="entry name" value="Peptidase_S8/S53_dom"/>
</dbReference>
<comment type="similarity">
    <text evidence="1 5 6">Belongs to the peptidase S8 family.</text>
</comment>
<dbReference type="InterPro" id="IPR036852">
    <property type="entry name" value="Peptidase_S8/S53_dom_sf"/>
</dbReference>
<feature type="active site" description="Charge relay system" evidence="5">
    <location>
        <position position="289"/>
    </location>
</feature>
<dbReference type="InterPro" id="IPR023827">
    <property type="entry name" value="Peptidase_S8_Asp-AS"/>
</dbReference>
<dbReference type="InterPro" id="IPR015500">
    <property type="entry name" value="Peptidase_S8_subtilisin-rel"/>
</dbReference>
<evidence type="ECO:0000256" key="2">
    <source>
        <dbReference type="ARBA" id="ARBA00022670"/>
    </source>
</evidence>
<dbReference type="Gene3D" id="3.40.50.200">
    <property type="entry name" value="Peptidase S8/S53 domain"/>
    <property type="match status" value="1"/>
</dbReference>
<dbReference type="EC" id="3.4.21.62" evidence="9"/>
<reference evidence="9 10" key="1">
    <citation type="submission" date="2019-02" db="EMBL/GenBank/DDBJ databases">
        <title>Deep-cultivation of Planctomycetes and their phenomic and genomic characterization uncovers novel biology.</title>
        <authorList>
            <person name="Wiegand S."/>
            <person name="Jogler M."/>
            <person name="Boedeker C."/>
            <person name="Pinto D."/>
            <person name="Vollmers J."/>
            <person name="Rivas-Marin E."/>
            <person name="Kohn T."/>
            <person name="Peeters S.H."/>
            <person name="Heuer A."/>
            <person name="Rast P."/>
            <person name="Oberbeckmann S."/>
            <person name="Bunk B."/>
            <person name="Jeske O."/>
            <person name="Meyerdierks A."/>
            <person name="Storesund J.E."/>
            <person name="Kallscheuer N."/>
            <person name="Luecker S."/>
            <person name="Lage O.M."/>
            <person name="Pohl T."/>
            <person name="Merkel B.J."/>
            <person name="Hornburger P."/>
            <person name="Mueller R.-W."/>
            <person name="Bruemmer F."/>
            <person name="Labrenz M."/>
            <person name="Spormann A.M."/>
            <person name="Op den Camp H."/>
            <person name="Overmann J."/>
            <person name="Amann R."/>
            <person name="Jetten M.S.M."/>
            <person name="Mascher T."/>
            <person name="Medema M.H."/>
            <person name="Devos D.P."/>
            <person name="Kaster A.-K."/>
            <person name="Ovreas L."/>
            <person name="Rohde M."/>
            <person name="Galperin M.Y."/>
            <person name="Jogler C."/>
        </authorList>
    </citation>
    <scope>NUCLEOTIDE SEQUENCE [LARGE SCALE GENOMIC DNA]</scope>
    <source>
        <strain evidence="9 10">Pla85_3_4</strain>
    </source>
</reference>
<dbReference type="InterPro" id="IPR023828">
    <property type="entry name" value="Peptidase_S8_Ser-AS"/>
</dbReference>
<dbReference type="Gene3D" id="2.60.120.380">
    <property type="match status" value="1"/>
</dbReference>
<evidence type="ECO:0000259" key="8">
    <source>
        <dbReference type="Pfam" id="PF00082"/>
    </source>
</evidence>
<dbReference type="Gene3D" id="2.60.40.3010">
    <property type="match status" value="1"/>
</dbReference>
<dbReference type="Proteomes" id="UP000317648">
    <property type="component" value="Chromosome"/>
</dbReference>
<dbReference type="OrthoDB" id="252653at2"/>
<proteinExistence type="inferred from homology"/>
<accession>A0A518E4N4</accession>
<evidence type="ECO:0000256" key="4">
    <source>
        <dbReference type="ARBA" id="ARBA00022825"/>
    </source>
</evidence>
<organism evidence="9 10">
    <name type="scientific">Lignipirellula cremea</name>
    <dbReference type="NCBI Taxonomy" id="2528010"/>
    <lineage>
        <taxon>Bacteria</taxon>
        <taxon>Pseudomonadati</taxon>
        <taxon>Planctomycetota</taxon>
        <taxon>Planctomycetia</taxon>
        <taxon>Pirellulales</taxon>
        <taxon>Pirellulaceae</taxon>
        <taxon>Lignipirellula</taxon>
    </lineage>
</organism>
<feature type="active site" description="Charge relay system" evidence="5">
    <location>
        <position position="72"/>
    </location>
</feature>
<dbReference type="RefSeq" id="WP_145058759.1">
    <property type="nucleotide sequence ID" value="NZ_CP036433.1"/>
</dbReference>
<dbReference type="PROSITE" id="PS00137">
    <property type="entry name" value="SUBTILASE_HIS"/>
    <property type="match status" value="1"/>
</dbReference>
<feature type="compositionally biased region" description="Polar residues" evidence="7">
    <location>
        <begin position="1509"/>
        <end position="1518"/>
    </location>
</feature>
<evidence type="ECO:0000256" key="6">
    <source>
        <dbReference type="RuleBase" id="RU003355"/>
    </source>
</evidence>
<dbReference type="PRINTS" id="PR00723">
    <property type="entry name" value="SUBTILISIN"/>
</dbReference>
<dbReference type="PANTHER" id="PTHR43806:SF11">
    <property type="entry name" value="CEREVISIN-RELATED"/>
    <property type="match status" value="1"/>
</dbReference>
<gene>
    <name evidence="9" type="primary">apr</name>
    <name evidence="9" type="ORF">Pla8534_69580</name>
</gene>
<evidence type="ECO:0000313" key="9">
    <source>
        <dbReference type="EMBL" id="QDU99047.1"/>
    </source>
</evidence>
<dbReference type="Gene3D" id="2.60.40.10">
    <property type="entry name" value="Immunoglobulins"/>
    <property type="match status" value="1"/>
</dbReference>
<dbReference type="GO" id="GO:0004252">
    <property type="term" value="F:serine-type endopeptidase activity"/>
    <property type="evidence" value="ECO:0007669"/>
    <property type="project" value="UniProtKB-UniRule"/>
</dbReference>
<keyword evidence="10" id="KW-1185">Reference proteome</keyword>
<evidence type="ECO:0000256" key="7">
    <source>
        <dbReference type="SAM" id="MobiDB-lite"/>
    </source>
</evidence>